<dbReference type="Gene3D" id="1.10.443.10">
    <property type="entry name" value="Intergrase catalytic core"/>
    <property type="match status" value="1"/>
</dbReference>
<evidence type="ECO:0000313" key="10">
    <source>
        <dbReference type="Proteomes" id="UP000036449"/>
    </source>
</evidence>
<dbReference type="PROSITE" id="PS51900">
    <property type="entry name" value="CB"/>
    <property type="match status" value="1"/>
</dbReference>
<comment type="similarity">
    <text evidence="1">Belongs to the 'phage' integrase family.</text>
</comment>
<name>A0A0J6TGL9_9HYPH</name>
<proteinExistence type="inferred from homology"/>
<dbReference type="GO" id="GO:0006310">
    <property type="term" value="P:DNA recombination"/>
    <property type="evidence" value="ECO:0007669"/>
    <property type="project" value="UniProtKB-KW"/>
</dbReference>
<feature type="region of interest" description="Disordered" evidence="6">
    <location>
        <begin position="321"/>
        <end position="340"/>
    </location>
</feature>
<dbReference type="PATRIC" id="fig|1187852.3.peg.5716"/>
<dbReference type="InterPro" id="IPR050090">
    <property type="entry name" value="Tyrosine_recombinase_XerCD"/>
</dbReference>
<evidence type="ECO:0000256" key="2">
    <source>
        <dbReference type="ARBA" id="ARBA00022908"/>
    </source>
</evidence>
<dbReference type="Gene3D" id="1.10.150.130">
    <property type="match status" value="1"/>
</dbReference>
<evidence type="ECO:0000259" key="8">
    <source>
        <dbReference type="PROSITE" id="PS51900"/>
    </source>
</evidence>
<organism evidence="9 10">
    <name type="scientific">Methylobacterium tarhaniae</name>
    <dbReference type="NCBI Taxonomy" id="1187852"/>
    <lineage>
        <taxon>Bacteria</taxon>
        <taxon>Pseudomonadati</taxon>
        <taxon>Pseudomonadota</taxon>
        <taxon>Alphaproteobacteria</taxon>
        <taxon>Hyphomicrobiales</taxon>
        <taxon>Methylobacteriaceae</taxon>
        <taxon>Methylobacterium</taxon>
    </lineage>
</organism>
<evidence type="ECO:0000256" key="4">
    <source>
        <dbReference type="ARBA" id="ARBA00023172"/>
    </source>
</evidence>
<dbReference type="SUPFAM" id="SSF56349">
    <property type="entry name" value="DNA breaking-rejoining enzymes"/>
    <property type="match status" value="1"/>
</dbReference>
<dbReference type="InterPro" id="IPR002104">
    <property type="entry name" value="Integrase_catalytic"/>
</dbReference>
<evidence type="ECO:0000256" key="1">
    <source>
        <dbReference type="ARBA" id="ARBA00008857"/>
    </source>
</evidence>
<dbReference type="InterPro" id="IPR010998">
    <property type="entry name" value="Integrase_recombinase_N"/>
</dbReference>
<dbReference type="InterPro" id="IPR044068">
    <property type="entry name" value="CB"/>
</dbReference>
<feature type="domain" description="Core-binding (CB)" evidence="8">
    <location>
        <begin position="114"/>
        <end position="199"/>
    </location>
</feature>
<evidence type="ECO:0000256" key="6">
    <source>
        <dbReference type="SAM" id="MobiDB-lite"/>
    </source>
</evidence>
<dbReference type="GO" id="GO:0015074">
    <property type="term" value="P:DNA integration"/>
    <property type="evidence" value="ECO:0007669"/>
    <property type="project" value="UniProtKB-KW"/>
</dbReference>
<keyword evidence="2" id="KW-0229">DNA integration</keyword>
<evidence type="ECO:0000256" key="5">
    <source>
        <dbReference type="PROSITE-ProRule" id="PRU01248"/>
    </source>
</evidence>
<accession>A0A0J6TGL9</accession>
<dbReference type="PROSITE" id="PS51898">
    <property type="entry name" value="TYR_RECOMBINASE"/>
    <property type="match status" value="1"/>
</dbReference>
<evidence type="ECO:0000256" key="3">
    <source>
        <dbReference type="ARBA" id="ARBA00023125"/>
    </source>
</evidence>
<dbReference type="InterPro" id="IPR013762">
    <property type="entry name" value="Integrase-like_cat_sf"/>
</dbReference>
<dbReference type="Proteomes" id="UP000036449">
    <property type="component" value="Unassembled WGS sequence"/>
</dbReference>
<sequence>MVAKVGKTKLKETLDTTDPLEAEREKVDVIRRLRGSLDGTRSVIVRADLSSEALQWRDLVEREDEGDKVVSGGEGGDTPLSIREVLSDRVDEVEQKHGYDAGQTFAAVALGIQTPLTSLVDRWFEERHDMSPGYREDIRRALSLLEAWCGEKRTNKTVEAITPRVAGRFIHDSFIATKKHPKSANKHITCLSSYWKWLVKRHGITVNPWAGQSISANIPQRRDMPTAQKRPFTDNEVRTLLNGIRLPRERDISIISALSGMRLEEVAGLRVKDCADGCLRVTDAKTPAGLRTIPAHSALAPLIARRTAGKGPDAFLFDDLEEQKPGSKRDRSAPVSQAFTRERRRLGVDERVSDAQRQSNVDFHSWRRWFIRQAVAGLERGGSGYTPWTLANVVGHKAEDGSIDGMTLPLGMTMGRYPGAAPIEAMRACIEAVKLPSGCYIEDGMMPASEKPQRRVGMRKRP</sequence>
<dbReference type="AlphaFoldDB" id="A0A0J6TGL9"/>
<feature type="domain" description="Tyr recombinase" evidence="7">
    <location>
        <begin position="227"/>
        <end position="431"/>
    </location>
</feature>
<evidence type="ECO:0000313" key="9">
    <source>
        <dbReference type="EMBL" id="KMO44873.1"/>
    </source>
</evidence>
<feature type="compositionally biased region" description="Basic and acidic residues" evidence="6">
    <location>
        <begin position="322"/>
        <end position="332"/>
    </location>
</feature>
<gene>
    <name evidence="9" type="ORF">VQ03_00800</name>
</gene>
<keyword evidence="3 5" id="KW-0238">DNA-binding</keyword>
<protein>
    <recommendedName>
        <fullName evidence="11">Tyr recombinase domain-containing protein</fullName>
    </recommendedName>
</protein>
<reference evidence="9 10" key="1">
    <citation type="submission" date="2015-03" db="EMBL/GenBank/DDBJ databases">
        <title>Genome sequencing of Methylobacterium tarhaniae DSM 25844.</title>
        <authorList>
            <person name="Chaudhry V."/>
            <person name="Patil P.B."/>
        </authorList>
    </citation>
    <scope>NUCLEOTIDE SEQUENCE [LARGE SCALE GENOMIC DNA]</scope>
    <source>
        <strain evidence="9 10">DSM 25844</strain>
    </source>
</reference>
<evidence type="ECO:0000259" key="7">
    <source>
        <dbReference type="PROSITE" id="PS51898"/>
    </source>
</evidence>
<dbReference type="GO" id="GO:0003677">
    <property type="term" value="F:DNA binding"/>
    <property type="evidence" value="ECO:0007669"/>
    <property type="project" value="UniProtKB-UniRule"/>
</dbReference>
<dbReference type="PANTHER" id="PTHR30349:SF41">
    <property type="entry name" value="INTEGRASE_RECOMBINASE PROTEIN MJ0367-RELATED"/>
    <property type="match status" value="1"/>
</dbReference>
<dbReference type="EMBL" id="LABZ01000006">
    <property type="protein sequence ID" value="KMO44873.1"/>
    <property type="molecule type" value="Genomic_DNA"/>
</dbReference>
<evidence type="ECO:0008006" key="11">
    <source>
        <dbReference type="Google" id="ProtNLM"/>
    </source>
</evidence>
<keyword evidence="4" id="KW-0233">DNA recombination</keyword>
<keyword evidence="10" id="KW-1185">Reference proteome</keyword>
<dbReference type="PANTHER" id="PTHR30349">
    <property type="entry name" value="PHAGE INTEGRASE-RELATED"/>
    <property type="match status" value="1"/>
</dbReference>
<comment type="caution">
    <text evidence="9">The sequence shown here is derived from an EMBL/GenBank/DDBJ whole genome shotgun (WGS) entry which is preliminary data.</text>
</comment>
<dbReference type="InterPro" id="IPR011010">
    <property type="entry name" value="DNA_brk_join_enz"/>
</dbReference>